<dbReference type="InterPro" id="IPR041698">
    <property type="entry name" value="Methyltransf_25"/>
</dbReference>
<dbReference type="Pfam" id="PF13649">
    <property type="entry name" value="Methyltransf_25"/>
    <property type="match status" value="1"/>
</dbReference>
<dbReference type="SUPFAM" id="SSF53335">
    <property type="entry name" value="S-adenosyl-L-methionine-dependent methyltransferases"/>
    <property type="match status" value="1"/>
</dbReference>
<dbReference type="Gene3D" id="3.40.50.150">
    <property type="entry name" value="Vaccinia Virus protein VP39"/>
    <property type="match status" value="1"/>
</dbReference>
<reference evidence="3" key="1">
    <citation type="submission" date="2018-05" db="EMBL/GenBank/DDBJ databases">
        <authorList>
            <person name="Lanie J.A."/>
            <person name="Ng W.-L."/>
            <person name="Kazmierczak K.M."/>
            <person name="Andrzejewski T.M."/>
            <person name="Davidsen T.M."/>
            <person name="Wayne K.J."/>
            <person name="Tettelin H."/>
            <person name="Glass J.I."/>
            <person name="Rusch D."/>
            <person name="Podicherti R."/>
            <person name="Tsui H.-C.T."/>
            <person name="Winkler M.E."/>
        </authorList>
    </citation>
    <scope>NUCLEOTIDE SEQUENCE</scope>
</reference>
<dbReference type="GO" id="GO:0016740">
    <property type="term" value="F:transferase activity"/>
    <property type="evidence" value="ECO:0007669"/>
    <property type="project" value="UniProtKB-KW"/>
</dbReference>
<dbReference type="EMBL" id="UINC01189852">
    <property type="protein sequence ID" value="SVE03731.1"/>
    <property type="molecule type" value="Genomic_DNA"/>
</dbReference>
<evidence type="ECO:0000259" key="2">
    <source>
        <dbReference type="Pfam" id="PF13649"/>
    </source>
</evidence>
<proteinExistence type="predicted"/>
<keyword evidence="1" id="KW-0808">Transferase</keyword>
<evidence type="ECO:0000313" key="3">
    <source>
        <dbReference type="EMBL" id="SVE03731.1"/>
    </source>
</evidence>
<gene>
    <name evidence="3" type="ORF">METZ01_LOCUS456585</name>
</gene>
<dbReference type="PANTHER" id="PTHR43861">
    <property type="entry name" value="TRANS-ACONITATE 2-METHYLTRANSFERASE-RELATED"/>
    <property type="match status" value="1"/>
</dbReference>
<organism evidence="3">
    <name type="scientific">marine metagenome</name>
    <dbReference type="NCBI Taxonomy" id="408172"/>
    <lineage>
        <taxon>unclassified sequences</taxon>
        <taxon>metagenomes</taxon>
        <taxon>ecological metagenomes</taxon>
    </lineage>
</organism>
<protein>
    <recommendedName>
        <fullName evidence="2">Methyltransferase domain-containing protein</fullName>
    </recommendedName>
</protein>
<sequence length="234" mass="27117">MKSAMAFSVTKEKVLEENRRVHALENRLYLSRHPEQTNFFQNSILERAVNEVCATLKPGSGILDLGCGTGYLSLEFLSRGYRLTGLDLSREMIQAFEDSIPTTLKPQAHLVVGDVEEFLAQNRDEFDVIVLSAILHHLFDYESALRQICARLSSGKRLLVFFEPLKQEVQSSIRFALHRTLSWMDEKFYRFEMKVRKIPVLDDEYHHSDYQRQFGGIDPNRVHEILRDEGLKVL</sequence>
<accession>A0A383A801</accession>
<dbReference type="InterPro" id="IPR029063">
    <property type="entry name" value="SAM-dependent_MTases_sf"/>
</dbReference>
<dbReference type="CDD" id="cd02440">
    <property type="entry name" value="AdoMet_MTases"/>
    <property type="match status" value="1"/>
</dbReference>
<feature type="domain" description="Methyltransferase" evidence="2">
    <location>
        <begin position="62"/>
        <end position="154"/>
    </location>
</feature>
<feature type="non-terminal residue" evidence="3">
    <location>
        <position position="234"/>
    </location>
</feature>
<evidence type="ECO:0000256" key="1">
    <source>
        <dbReference type="ARBA" id="ARBA00022679"/>
    </source>
</evidence>
<dbReference type="AlphaFoldDB" id="A0A383A801"/>
<name>A0A383A801_9ZZZZ</name>